<dbReference type="EC" id="5.4.99.25" evidence="5"/>
<proteinExistence type="inferred from homology"/>
<sequence length="249" mass="27147">MKTPGFLLIDKPAGLTSHDVVDRIRRLTGEKRVGHAGTLDPFATGLLIVAVGREATREMKNFSGLDKDYEAIFLLGAESDTDDRTGKIEATSDKRQVTSDEIEMAMQKFIGEIDQVPPTYAAIKIGGKKMYEAAREGKPIVASPRHVTVHAFNLIEITPLQPLPSLTPLLSLRVHISCSSGTYIRAIARDLGRALKTGAYVEDLRRTRIGPIPLTEAVPLSTLNTETVARYLLPIPTLLARLVPALPTS</sequence>
<dbReference type="HAMAP" id="MF_01080">
    <property type="entry name" value="TruB_bact"/>
    <property type="match status" value="1"/>
</dbReference>
<evidence type="ECO:0000256" key="3">
    <source>
        <dbReference type="ARBA" id="ARBA00022694"/>
    </source>
</evidence>
<gene>
    <name evidence="5" type="primary">truB</name>
    <name evidence="8" type="ORF">UY77_C0028G0003</name>
</gene>
<protein>
    <recommendedName>
        <fullName evidence="5">tRNA pseudouridine synthase B</fullName>
        <ecNumber evidence="5">5.4.99.25</ecNumber>
    </recommendedName>
    <alternativeName>
        <fullName evidence="5">tRNA pseudouridine(55) synthase</fullName>
        <shortName evidence="5">Psi55 synthase</shortName>
    </alternativeName>
    <alternativeName>
        <fullName evidence="5">tRNA pseudouridylate synthase</fullName>
    </alternativeName>
    <alternativeName>
        <fullName evidence="5">tRNA-uridine isomerase</fullName>
    </alternativeName>
</protein>
<dbReference type="GO" id="GO:0003723">
    <property type="term" value="F:RNA binding"/>
    <property type="evidence" value="ECO:0007669"/>
    <property type="project" value="InterPro"/>
</dbReference>
<keyword evidence="4 5" id="KW-0413">Isomerase</keyword>
<evidence type="ECO:0000313" key="8">
    <source>
        <dbReference type="EMBL" id="KKW32305.1"/>
    </source>
</evidence>
<evidence type="ECO:0000259" key="6">
    <source>
        <dbReference type="Pfam" id="PF01509"/>
    </source>
</evidence>
<dbReference type="GO" id="GO:1990481">
    <property type="term" value="P:mRNA pseudouridine synthesis"/>
    <property type="evidence" value="ECO:0007669"/>
    <property type="project" value="TreeGrafter"/>
</dbReference>
<dbReference type="EMBL" id="LCRI01000028">
    <property type="protein sequence ID" value="KKW32305.1"/>
    <property type="molecule type" value="Genomic_DNA"/>
</dbReference>
<dbReference type="Pfam" id="PF16198">
    <property type="entry name" value="TruB_C_2"/>
    <property type="match status" value="1"/>
</dbReference>
<keyword evidence="3 5" id="KW-0819">tRNA processing</keyword>
<accession>A0A0G1XN65</accession>
<evidence type="ECO:0000259" key="7">
    <source>
        <dbReference type="Pfam" id="PF16198"/>
    </source>
</evidence>
<dbReference type="NCBIfam" id="TIGR00431">
    <property type="entry name" value="TruB"/>
    <property type="match status" value="1"/>
</dbReference>
<evidence type="ECO:0000256" key="5">
    <source>
        <dbReference type="HAMAP-Rule" id="MF_01080"/>
    </source>
</evidence>
<evidence type="ECO:0000256" key="1">
    <source>
        <dbReference type="ARBA" id="ARBA00000385"/>
    </source>
</evidence>
<name>A0A0G1XN65_9BACT</name>
<feature type="domain" description="tRNA pseudouridylate synthase B C-terminal" evidence="7">
    <location>
        <begin position="185"/>
        <end position="225"/>
    </location>
</feature>
<dbReference type="PANTHER" id="PTHR13767">
    <property type="entry name" value="TRNA-PSEUDOURIDINE SYNTHASE"/>
    <property type="match status" value="1"/>
</dbReference>
<dbReference type="GO" id="GO:0031119">
    <property type="term" value="P:tRNA pseudouridine synthesis"/>
    <property type="evidence" value="ECO:0007669"/>
    <property type="project" value="UniProtKB-UniRule"/>
</dbReference>
<dbReference type="Proteomes" id="UP000034711">
    <property type="component" value="Unassembled WGS sequence"/>
</dbReference>
<dbReference type="Gene3D" id="3.30.2350.10">
    <property type="entry name" value="Pseudouridine synthase"/>
    <property type="match status" value="1"/>
</dbReference>
<reference evidence="8 9" key="1">
    <citation type="journal article" date="2015" name="Nature">
        <title>rRNA introns, odd ribosomes, and small enigmatic genomes across a large radiation of phyla.</title>
        <authorList>
            <person name="Brown C.T."/>
            <person name="Hug L.A."/>
            <person name="Thomas B.C."/>
            <person name="Sharon I."/>
            <person name="Castelle C.J."/>
            <person name="Singh A."/>
            <person name="Wilkins M.J."/>
            <person name="Williams K.H."/>
            <person name="Banfield J.F."/>
        </authorList>
    </citation>
    <scope>NUCLEOTIDE SEQUENCE [LARGE SCALE GENOMIC DNA]</scope>
</reference>
<comment type="caution">
    <text evidence="8">The sequence shown here is derived from an EMBL/GenBank/DDBJ whole genome shotgun (WGS) entry which is preliminary data.</text>
</comment>
<dbReference type="GO" id="GO:0160148">
    <property type="term" value="F:tRNA pseudouridine(55) synthase activity"/>
    <property type="evidence" value="ECO:0007669"/>
    <property type="project" value="UniProtKB-EC"/>
</dbReference>
<evidence type="ECO:0000256" key="4">
    <source>
        <dbReference type="ARBA" id="ARBA00023235"/>
    </source>
</evidence>
<comment type="similarity">
    <text evidence="2 5">Belongs to the pseudouridine synthase TruB family. Type 1 subfamily.</text>
</comment>
<dbReference type="InterPro" id="IPR002501">
    <property type="entry name" value="PsdUridine_synth_N"/>
</dbReference>
<dbReference type="PANTHER" id="PTHR13767:SF2">
    <property type="entry name" value="PSEUDOURIDYLATE SYNTHASE TRUB1"/>
    <property type="match status" value="1"/>
</dbReference>
<dbReference type="InterPro" id="IPR020103">
    <property type="entry name" value="PsdUridine_synth_cat_dom_sf"/>
</dbReference>
<comment type="function">
    <text evidence="5">Responsible for synthesis of pseudouridine from uracil-55 in the psi GC loop of transfer RNAs.</text>
</comment>
<dbReference type="InterPro" id="IPR032819">
    <property type="entry name" value="TruB_C"/>
</dbReference>
<organism evidence="8 9">
    <name type="scientific">Candidatus Uhrbacteria bacterium GW2011_GWA2_53_10</name>
    <dbReference type="NCBI Taxonomy" id="1618980"/>
    <lineage>
        <taxon>Bacteria</taxon>
        <taxon>Candidatus Uhriibacteriota</taxon>
    </lineage>
</organism>
<dbReference type="AlphaFoldDB" id="A0A0G1XN65"/>
<dbReference type="CDD" id="cd02573">
    <property type="entry name" value="PseudoU_synth_EcTruB"/>
    <property type="match status" value="1"/>
</dbReference>
<dbReference type="PATRIC" id="fig|1618980.3.peg.444"/>
<evidence type="ECO:0000256" key="2">
    <source>
        <dbReference type="ARBA" id="ARBA00005642"/>
    </source>
</evidence>
<evidence type="ECO:0000313" key="9">
    <source>
        <dbReference type="Proteomes" id="UP000034711"/>
    </source>
</evidence>
<dbReference type="SUPFAM" id="SSF55120">
    <property type="entry name" value="Pseudouridine synthase"/>
    <property type="match status" value="1"/>
</dbReference>
<comment type="catalytic activity">
    <reaction evidence="1 5">
        <text>uridine(55) in tRNA = pseudouridine(55) in tRNA</text>
        <dbReference type="Rhea" id="RHEA:42532"/>
        <dbReference type="Rhea" id="RHEA-COMP:10101"/>
        <dbReference type="Rhea" id="RHEA-COMP:10102"/>
        <dbReference type="ChEBI" id="CHEBI:65314"/>
        <dbReference type="ChEBI" id="CHEBI:65315"/>
        <dbReference type="EC" id="5.4.99.25"/>
    </reaction>
</comment>
<feature type="domain" description="Pseudouridine synthase II N-terminal" evidence="6">
    <location>
        <begin position="25"/>
        <end position="184"/>
    </location>
</feature>
<dbReference type="Pfam" id="PF01509">
    <property type="entry name" value="TruB_N"/>
    <property type="match status" value="1"/>
</dbReference>
<dbReference type="InterPro" id="IPR014780">
    <property type="entry name" value="tRNA_psdUridine_synth_TruB"/>
</dbReference>
<feature type="active site" description="Nucleophile" evidence="5">
    <location>
        <position position="40"/>
    </location>
</feature>